<name>A0A1H2RKP9_THIRO</name>
<dbReference type="AlphaFoldDB" id="A0A1H2RKP9"/>
<feature type="transmembrane region" description="Helical" evidence="7">
    <location>
        <begin position="193"/>
        <end position="218"/>
    </location>
</feature>
<dbReference type="PANTHER" id="PTHR34856:SF2">
    <property type="entry name" value="PROTEIN NRFD"/>
    <property type="match status" value="1"/>
</dbReference>
<dbReference type="Pfam" id="PF03916">
    <property type="entry name" value="NrfD"/>
    <property type="match status" value="1"/>
</dbReference>
<dbReference type="Gene3D" id="1.20.1630.10">
    <property type="entry name" value="Formate dehydrogenase/DMSO reductase domain"/>
    <property type="match status" value="1"/>
</dbReference>
<dbReference type="EMBL" id="FNNZ01000002">
    <property type="protein sequence ID" value="SDW19209.1"/>
    <property type="molecule type" value="Genomic_DNA"/>
</dbReference>
<feature type="transmembrane region" description="Helical" evidence="7">
    <location>
        <begin position="16"/>
        <end position="37"/>
    </location>
</feature>
<feature type="transmembrane region" description="Helical" evidence="7">
    <location>
        <begin position="308"/>
        <end position="330"/>
    </location>
</feature>
<evidence type="ECO:0000313" key="8">
    <source>
        <dbReference type="EMBL" id="SDW19209.1"/>
    </source>
</evidence>
<keyword evidence="4 7" id="KW-0812">Transmembrane</keyword>
<dbReference type="PANTHER" id="PTHR34856">
    <property type="entry name" value="PROTEIN NRFD"/>
    <property type="match status" value="1"/>
</dbReference>
<evidence type="ECO:0000256" key="6">
    <source>
        <dbReference type="ARBA" id="ARBA00023136"/>
    </source>
</evidence>
<protein>
    <submittedName>
        <fullName evidence="8">Prokaryotic molybdopterin-containing oxidoreductase family, membrane subunit</fullName>
    </submittedName>
</protein>
<comment type="subcellular location">
    <subcellularLocation>
        <location evidence="1">Cell membrane</location>
        <topology evidence="1">Multi-pass membrane protein</topology>
    </subcellularLocation>
</comment>
<reference evidence="9" key="1">
    <citation type="submission" date="2016-10" db="EMBL/GenBank/DDBJ databases">
        <authorList>
            <person name="Varghese N."/>
            <person name="Submissions S."/>
        </authorList>
    </citation>
    <scope>NUCLEOTIDE SEQUENCE [LARGE SCALE GENOMIC DNA]</scope>
    <source>
        <strain evidence="9">DSM 217</strain>
    </source>
</reference>
<feature type="transmembrane region" description="Helical" evidence="7">
    <location>
        <begin position="57"/>
        <end position="79"/>
    </location>
</feature>
<feature type="transmembrane region" description="Helical" evidence="7">
    <location>
        <begin position="169"/>
        <end position="187"/>
    </location>
</feature>
<organism evidence="8 9">
    <name type="scientific">Thiocapsa roseopersicina</name>
    <dbReference type="NCBI Taxonomy" id="1058"/>
    <lineage>
        <taxon>Bacteria</taxon>
        <taxon>Pseudomonadati</taxon>
        <taxon>Pseudomonadota</taxon>
        <taxon>Gammaproteobacteria</taxon>
        <taxon>Chromatiales</taxon>
        <taxon>Chromatiaceae</taxon>
        <taxon>Thiocapsa</taxon>
    </lineage>
</organism>
<evidence type="ECO:0000256" key="5">
    <source>
        <dbReference type="ARBA" id="ARBA00022989"/>
    </source>
</evidence>
<keyword evidence="5 7" id="KW-1133">Transmembrane helix</keyword>
<evidence type="ECO:0000313" key="9">
    <source>
        <dbReference type="Proteomes" id="UP000198816"/>
    </source>
</evidence>
<keyword evidence="3" id="KW-1003">Cell membrane</keyword>
<dbReference type="Proteomes" id="UP000198816">
    <property type="component" value="Unassembled WGS sequence"/>
</dbReference>
<gene>
    <name evidence="8" type="ORF">SAMN05421783_10249</name>
</gene>
<evidence type="ECO:0000256" key="1">
    <source>
        <dbReference type="ARBA" id="ARBA00004651"/>
    </source>
</evidence>
<feature type="transmembrane region" description="Helical" evidence="7">
    <location>
        <begin position="91"/>
        <end position="109"/>
    </location>
</feature>
<sequence>MKRIIYREWRIPPARYWSLLGILASVVGIGALAFAYMEHEGHWVSGMSNSVVWGTPHVFAVFLIISASGALNIASIGTVFRKPLYKPLGRLSGLLSAALLMGGLLVLVLDLGRPERLVVAMTTYNFRSIFAWNIFLYSGFMAIVIAYLWSMADRHGEPYNRPIGILATFWRLALTTGTGAIFGFLVARQAYDAAILAPMFVVMSFAYGLAIFMLVMMFTFAEEGRPIGERILCRLKNLLGIFILSVFYFTLVYHLTKLYGAKNHDLVGWLLLDGGIYTFMFWVGWILVGGLMPLGIIYHPVLSKERNWIAAACGLVIVGGLASMYVIIIGSQAYPMQMFPGQTVLASGFFDGVQGEAAHYRPTIPEVLLGLGGVAIALLVTSVGVRVLQFLPESLADDVLPVDEEKIVEQGPAGAKA</sequence>
<evidence type="ECO:0000256" key="3">
    <source>
        <dbReference type="ARBA" id="ARBA00022475"/>
    </source>
</evidence>
<evidence type="ECO:0000256" key="4">
    <source>
        <dbReference type="ARBA" id="ARBA00022692"/>
    </source>
</evidence>
<dbReference type="RefSeq" id="WP_093027980.1">
    <property type="nucleotide sequence ID" value="NZ_FNNZ01000002.1"/>
</dbReference>
<keyword evidence="6 7" id="KW-0472">Membrane</keyword>
<dbReference type="OrthoDB" id="9765987at2"/>
<feature type="transmembrane region" description="Helical" evidence="7">
    <location>
        <begin position="129"/>
        <end position="149"/>
    </location>
</feature>
<keyword evidence="9" id="KW-1185">Reference proteome</keyword>
<proteinExistence type="inferred from homology"/>
<feature type="transmembrane region" description="Helical" evidence="7">
    <location>
        <begin position="238"/>
        <end position="256"/>
    </location>
</feature>
<evidence type="ECO:0000256" key="2">
    <source>
        <dbReference type="ARBA" id="ARBA00008929"/>
    </source>
</evidence>
<dbReference type="GO" id="GO:0005886">
    <property type="term" value="C:plasma membrane"/>
    <property type="evidence" value="ECO:0007669"/>
    <property type="project" value="UniProtKB-SubCell"/>
</dbReference>
<feature type="transmembrane region" description="Helical" evidence="7">
    <location>
        <begin position="276"/>
        <end position="296"/>
    </location>
</feature>
<evidence type="ECO:0000256" key="7">
    <source>
        <dbReference type="SAM" id="Phobius"/>
    </source>
</evidence>
<comment type="similarity">
    <text evidence="2">Belongs to the NrfD family.</text>
</comment>
<dbReference type="STRING" id="1058.SAMN05421783_10249"/>
<accession>A0A1H2RKP9</accession>
<feature type="transmembrane region" description="Helical" evidence="7">
    <location>
        <begin position="367"/>
        <end position="388"/>
    </location>
</feature>
<dbReference type="InterPro" id="IPR052049">
    <property type="entry name" value="Electron_transfer_protein"/>
</dbReference>
<dbReference type="InterPro" id="IPR005614">
    <property type="entry name" value="NrfD-like"/>
</dbReference>